<evidence type="ECO:0000256" key="3">
    <source>
        <dbReference type="ARBA" id="ARBA00022630"/>
    </source>
</evidence>
<comment type="cofactor">
    <cofactor evidence="1">
        <name>FAD</name>
        <dbReference type="ChEBI" id="CHEBI:57692"/>
    </cofactor>
</comment>
<dbReference type="Gene3D" id="3.30.43.10">
    <property type="entry name" value="Uridine Diphospho-n-acetylenolpyruvylglucosamine Reductase, domain 2"/>
    <property type="match status" value="1"/>
</dbReference>
<dbReference type="SUPFAM" id="SSF55103">
    <property type="entry name" value="FAD-linked oxidases, C-terminal domain"/>
    <property type="match status" value="1"/>
</dbReference>
<accession>A0ABT5U7L8</accession>
<keyword evidence="5" id="KW-0560">Oxidoreductase</keyword>
<evidence type="ECO:0000256" key="2">
    <source>
        <dbReference type="ARBA" id="ARBA00005466"/>
    </source>
</evidence>
<comment type="caution">
    <text evidence="7">The sequence shown here is derived from an EMBL/GenBank/DDBJ whole genome shotgun (WGS) entry which is preliminary data.</text>
</comment>
<dbReference type="Pfam" id="PF09265">
    <property type="entry name" value="Cytokin-bind"/>
    <property type="match status" value="1"/>
</dbReference>
<evidence type="ECO:0000256" key="5">
    <source>
        <dbReference type="ARBA" id="ARBA00023002"/>
    </source>
</evidence>
<keyword evidence="4" id="KW-0274">FAD</keyword>
<dbReference type="InterPro" id="IPR036318">
    <property type="entry name" value="FAD-bd_PCMH-like_sf"/>
</dbReference>
<dbReference type="EMBL" id="JAPMOU010000005">
    <property type="protein sequence ID" value="MDE1461502.1"/>
    <property type="molecule type" value="Genomic_DNA"/>
</dbReference>
<dbReference type="PANTHER" id="PTHR13878">
    <property type="entry name" value="GULONOLACTONE OXIDASE"/>
    <property type="match status" value="1"/>
</dbReference>
<dbReference type="InterPro" id="IPR016170">
    <property type="entry name" value="Cytok_DH_C_sf"/>
</dbReference>
<dbReference type="InterPro" id="IPR016169">
    <property type="entry name" value="FAD-bd_PCMH_sub2"/>
</dbReference>
<keyword evidence="8" id="KW-1185">Reference proteome</keyword>
<dbReference type="SUPFAM" id="SSF56176">
    <property type="entry name" value="FAD-binding/transporter-associated domain-like"/>
    <property type="match status" value="1"/>
</dbReference>
<dbReference type="InterPro" id="IPR016167">
    <property type="entry name" value="FAD-bd_PCMH_sub1"/>
</dbReference>
<evidence type="ECO:0000313" key="8">
    <source>
        <dbReference type="Proteomes" id="UP001528823"/>
    </source>
</evidence>
<dbReference type="Gene3D" id="3.40.462.10">
    <property type="entry name" value="FAD-linked oxidases, C-terminal domain"/>
    <property type="match status" value="1"/>
</dbReference>
<organism evidence="7 8">
    <name type="scientific">Spartinivicinus poritis</name>
    <dbReference type="NCBI Taxonomy" id="2994640"/>
    <lineage>
        <taxon>Bacteria</taxon>
        <taxon>Pseudomonadati</taxon>
        <taxon>Pseudomonadota</taxon>
        <taxon>Gammaproteobacteria</taxon>
        <taxon>Oceanospirillales</taxon>
        <taxon>Zooshikellaceae</taxon>
        <taxon>Spartinivicinus</taxon>
    </lineage>
</organism>
<dbReference type="InterPro" id="IPR015345">
    <property type="entry name" value="Cytokinin_DH_FAD/cytokin-bd"/>
</dbReference>
<comment type="similarity">
    <text evidence="2">Belongs to the oxygen-dependent FAD-linked oxidoreductase family.</text>
</comment>
<name>A0ABT5U7L8_9GAMM</name>
<keyword evidence="3" id="KW-0285">Flavoprotein</keyword>
<dbReference type="InterPro" id="IPR006094">
    <property type="entry name" value="Oxid_FAD_bind_N"/>
</dbReference>
<dbReference type="Proteomes" id="UP001528823">
    <property type="component" value="Unassembled WGS sequence"/>
</dbReference>
<sequence>MKKKLSRRETIKGVLTAGIIIGFNLQTRSWATTDTLLDHQYHFLANDFPDFEGELLTDNDSLQKAADDFGHIIHLIPRAVLKPASVQDIVKMVRFAMVHQINVTARGQGFSTAGEAQVNAGVVIDMSSLTTVKEITDTSVLVEAGTNWFNLLNHTLPHQLTLPIVTDFLELTVGGTLSVGGLGAQSYQFGTMADNVLQLTAVTGKGELITCSPTHYSSLFHALRSGLGQFGIIVEARMKLTSAPSQVRFYQLYYDDLSLFLSDNKQLLKDKRFSAVQGGAEPNNNGGWKFSLQATKYFEPGSEPDNAQQLNGLNYNIGTEVIQDMPFFAYLNRLAPIVEQLKKIGVWYYPHPWCPLLIPDNQAEPVISDILSNLNPNDMGGGPILFSGYSCEPFNTPLFKIPKDHYFFYFSLMRNAIPPTIEQAEALMQINKAIYEQVVAAGGFQYPVGAIPMTRQDWRRHYRRKWRMVKTLKYRFDPKKILGSSRTIFD</sequence>
<dbReference type="InterPro" id="IPR050432">
    <property type="entry name" value="FAD-linked_Oxidoreductases_BP"/>
</dbReference>
<gene>
    <name evidence="7" type="ORF">ORQ98_05925</name>
</gene>
<dbReference type="PROSITE" id="PS51387">
    <property type="entry name" value="FAD_PCMH"/>
    <property type="match status" value="1"/>
</dbReference>
<proteinExistence type="inferred from homology"/>
<protein>
    <submittedName>
        <fullName evidence="7">FAD-binding protein</fullName>
    </submittedName>
</protein>
<dbReference type="Gene3D" id="3.30.465.10">
    <property type="match status" value="1"/>
</dbReference>
<evidence type="ECO:0000256" key="4">
    <source>
        <dbReference type="ARBA" id="ARBA00022827"/>
    </source>
</evidence>
<feature type="domain" description="FAD-binding PCMH-type" evidence="6">
    <location>
        <begin position="73"/>
        <end position="243"/>
    </location>
</feature>
<dbReference type="RefSeq" id="WP_274687864.1">
    <property type="nucleotide sequence ID" value="NZ_JAPMOU010000005.1"/>
</dbReference>
<dbReference type="InterPro" id="IPR016164">
    <property type="entry name" value="FAD-linked_Oxase-like_C"/>
</dbReference>
<reference evidence="7 8" key="1">
    <citation type="submission" date="2022-11" db="EMBL/GenBank/DDBJ databases">
        <title>Spartinivicinus poritis sp. nov., isolated from scleractinian coral Porites lutea.</title>
        <authorList>
            <person name="Zhang G."/>
            <person name="Cai L."/>
            <person name="Wei Q."/>
        </authorList>
    </citation>
    <scope>NUCLEOTIDE SEQUENCE [LARGE SCALE GENOMIC DNA]</scope>
    <source>
        <strain evidence="7 8">A2-2</strain>
    </source>
</reference>
<dbReference type="PANTHER" id="PTHR13878:SF53">
    <property type="entry name" value="CYTOKININ DEHYDROGENASE 6"/>
    <property type="match status" value="1"/>
</dbReference>
<evidence type="ECO:0000256" key="1">
    <source>
        <dbReference type="ARBA" id="ARBA00001974"/>
    </source>
</evidence>
<dbReference type="InterPro" id="IPR016166">
    <property type="entry name" value="FAD-bd_PCMH"/>
</dbReference>
<evidence type="ECO:0000313" key="7">
    <source>
        <dbReference type="EMBL" id="MDE1461502.1"/>
    </source>
</evidence>
<evidence type="ECO:0000259" key="6">
    <source>
        <dbReference type="PROSITE" id="PS51387"/>
    </source>
</evidence>
<dbReference type="Pfam" id="PF01565">
    <property type="entry name" value="FAD_binding_4"/>
    <property type="match status" value="1"/>
</dbReference>